<feature type="transmembrane region" description="Helical" evidence="6">
    <location>
        <begin position="188"/>
        <end position="209"/>
    </location>
</feature>
<keyword evidence="5 6" id="KW-0472">Membrane</keyword>
<accession>A0ABY4P844</accession>
<feature type="transmembrane region" description="Helical" evidence="6">
    <location>
        <begin position="39"/>
        <end position="61"/>
    </location>
</feature>
<keyword evidence="4 6" id="KW-1133">Transmembrane helix</keyword>
<organism evidence="8 9">
    <name type="scientific">Bombilactobacillus folatiphilus</name>
    <dbReference type="NCBI Taxonomy" id="2923362"/>
    <lineage>
        <taxon>Bacteria</taxon>
        <taxon>Bacillati</taxon>
        <taxon>Bacillota</taxon>
        <taxon>Bacilli</taxon>
        <taxon>Lactobacillales</taxon>
        <taxon>Lactobacillaceae</taxon>
        <taxon>Bombilactobacillus</taxon>
    </lineage>
</organism>
<feature type="transmembrane region" description="Helical" evidence="6">
    <location>
        <begin position="215"/>
        <end position="234"/>
    </location>
</feature>
<dbReference type="EMBL" id="CP093366">
    <property type="protein sequence ID" value="UQS81873.1"/>
    <property type="molecule type" value="Genomic_DNA"/>
</dbReference>
<feature type="transmembrane region" description="Helical" evidence="6">
    <location>
        <begin position="156"/>
        <end position="176"/>
    </location>
</feature>
<evidence type="ECO:0000313" key="8">
    <source>
        <dbReference type="EMBL" id="UQS81873.1"/>
    </source>
</evidence>
<dbReference type="InterPro" id="IPR004680">
    <property type="entry name" value="Cit_transptr-like_dom"/>
</dbReference>
<feature type="transmembrane region" description="Helical" evidence="6">
    <location>
        <begin position="81"/>
        <end position="104"/>
    </location>
</feature>
<feature type="transmembrane region" description="Helical" evidence="6">
    <location>
        <begin position="241"/>
        <end position="261"/>
    </location>
</feature>
<dbReference type="InterPro" id="IPR051475">
    <property type="entry name" value="Diverse_Ion_Transporter"/>
</dbReference>
<evidence type="ECO:0000259" key="7">
    <source>
        <dbReference type="Pfam" id="PF03600"/>
    </source>
</evidence>
<feature type="transmembrane region" description="Helical" evidence="6">
    <location>
        <begin position="116"/>
        <end position="136"/>
    </location>
</feature>
<dbReference type="RefSeq" id="WP_249514141.1">
    <property type="nucleotide sequence ID" value="NZ_CP093366.1"/>
</dbReference>
<sequence length="368" mass="40596">MVVLKNILLDKMLWIAAGAAVISTFVSKPQLSDINFQTIFSLMSMMILVQILENIGLLQFVSTRLTAKAHNTCQLMTALVLLAFFGSMFITNDVAILILAPLFFKIASEIPLSRALTMTMITIAANLGSSFTPFGNPHNLFLLSHFNLNALTFFKMSTPLMLIELVLLILTTNLLAKPKPINIKVTPFEINLGSLIVALFLTIFIFLGIFKIVPIWWTTVAAAILACIIDPHILKKVDYTTLLVFVCFFIAVGNISRFPAVANLISRLVAKPISTYLTSIGFCQLISNVPTTILVAKFTKHFYALFLGSNIGGLGTLVASMANLLAYKQYVFFTRKKEALHFIKISFQVNLLLLVILGCIGLVLVKLV</sequence>
<dbReference type="Proteomes" id="UP000831495">
    <property type="component" value="Chromosome"/>
</dbReference>
<dbReference type="PANTHER" id="PTHR43568">
    <property type="entry name" value="P PROTEIN"/>
    <property type="match status" value="1"/>
</dbReference>
<feature type="transmembrane region" description="Helical" evidence="6">
    <location>
        <begin position="302"/>
        <end position="325"/>
    </location>
</feature>
<proteinExistence type="predicted"/>
<reference evidence="8" key="1">
    <citation type="journal article" date="2022" name="Int. J. Syst. Evol. Microbiol.">
        <title>Apilactobacillus apisilvae sp. nov., Nicolia spurrieriana gen. nov. sp. nov., Bombilactobacillus folatiphilus sp. nov. and Bombilactobacillus thymidiniphilus sp. nov., four new lactic acid bacterial isolates from stingless bees Tetragonula carbonaria and Austroplebeia australis.</title>
        <authorList>
            <person name="Oliphant S.A."/>
            <person name="Watson-Haigh N.S."/>
            <person name="Sumby K.M."/>
            <person name="Gardner J."/>
            <person name="Groom S."/>
            <person name="Jiranek V."/>
        </authorList>
    </citation>
    <scope>NUCLEOTIDE SEQUENCE</scope>
    <source>
        <strain evidence="8">SG4_D2</strain>
    </source>
</reference>
<comment type="subcellular location">
    <subcellularLocation>
        <location evidence="1">Membrane</location>
        <topology evidence="1">Multi-pass membrane protein</topology>
    </subcellularLocation>
</comment>
<evidence type="ECO:0000256" key="1">
    <source>
        <dbReference type="ARBA" id="ARBA00004141"/>
    </source>
</evidence>
<protein>
    <submittedName>
        <fullName evidence="8">Anion permease</fullName>
    </submittedName>
</protein>
<keyword evidence="9" id="KW-1185">Reference proteome</keyword>
<name>A0ABY4P844_9LACO</name>
<evidence type="ECO:0000256" key="6">
    <source>
        <dbReference type="SAM" id="Phobius"/>
    </source>
</evidence>
<dbReference type="Pfam" id="PF03600">
    <property type="entry name" value="CitMHS"/>
    <property type="match status" value="1"/>
</dbReference>
<gene>
    <name evidence="8" type="ORF">MOO45_06675</name>
</gene>
<feature type="transmembrane region" description="Helical" evidence="6">
    <location>
        <begin position="273"/>
        <end position="295"/>
    </location>
</feature>
<feature type="domain" description="Citrate transporter-like" evidence="7">
    <location>
        <begin position="8"/>
        <end position="298"/>
    </location>
</feature>
<evidence type="ECO:0000256" key="2">
    <source>
        <dbReference type="ARBA" id="ARBA00022448"/>
    </source>
</evidence>
<feature type="transmembrane region" description="Helical" evidence="6">
    <location>
        <begin position="12"/>
        <end position="27"/>
    </location>
</feature>
<evidence type="ECO:0000256" key="5">
    <source>
        <dbReference type="ARBA" id="ARBA00023136"/>
    </source>
</evidence>
<keyword evidence="3 6" id="KW-0812">Transmembrane</keyword>
<keyword evidence="2" id="KW-0813">Transport</keyword>
<dbReference type="PANTHER" id="PTHR43568:SF1">
    <property type="entry name" value="P PROTEIN"/>
    <property type="match status" value="1"/>
</dbReference>
<evidence type="ECO:0000256" key="4">
    <source>
        <dbReference type="ARBA" id="ARBA00022989"/>
    </source>
</evidence>
<evidence type="ECO:0000256" key="3">
    <source>
        <dbReference type="ARBA" id="ARBA00022692"/>
    </source>
</evidence>
<evidence type="ECO:0000313" key="9">
    <source>
        <dbReference type="Proteomes" id="UP000831495"/>
    </source>
</evidence>
<feature type="transmembrane region" description="Helical" evidence="6">
    <location>
        <begin position="345"/>
        <end position="365"/>
    </location>
</feature>